<evidence type="ECO:0000313" key="1">
    <source>
        <dbReference type="EMBL" id="EGY78215.1"/>
    </source>
</evidence>
<dbReference type="HOGENOM" id="CLU_3121423_0_0_11"/>
<organism evidence="1 2">
    <name type="scientific">Cutibacterium avidum ATCC 25577</name>
    <dbReference type="NCBI Taxonomy" id="997355"/>
    <lineage>
        <taxon>Bacteria</taxon>
        <taxon>Bacillati</taxon>
        <taxon>Actinomycetota</taxon>
        <taxon>Actinomycetes</taxon>
        <taxon>Propionibacteriales</taxon>
        <taxon>Propionibacteriaceae</taxon>
        <taxon>Cutibacterium</taxon>
    </lineage>
</organism>
<gene>
    <name evidence="1" type="ORF">HMPREF9153_0798</name>
</gene>
<sequence length="50" mass="5214">MAIVKSRTSTAPLSSLADLGAHHNRGRGLGLTALRHSAWFGEAGLSVVGW</sequence>
<dbReference type="PATRIC" id="fig|997355.3.peg.782"/>
<dbReference type="Proteomes" id="UP000005332">
    <property type="component" value="Unassembled WGS sequence"/>
</dbReference>
<comment type="caution">
    <text evidence="1">The sequence shown here is derived from an EMBL/GenBank/DDBJ whole genome shotgun (WGS) entry which is preliminary data.</text>
</comment>
<dbReference type="AlphaFoldDB" id="G4CW91"/>
<proteinExistence type="predicted"/>
<dbReference type="EMBL" id="AGBA01000009">
    <property type="protein sequence ID" value="EGY78215.1"/>
    <property type="molecule type" value="Genomic_DNA"/>
</dbReference>
<protein>
    <submittedName>
        <fullName evidence="1">Uncharacterized protein</fullName>
    </submittedName>
</protein>
<name>G4CW91_9ACTN</name>
<evidence type="ECO:0000313" key="2">
    <source>
        <dbReference type="Proteomes" id="UP000005332"/>
    </source>
</evidence>
<accession>G4CW91</accession>
<keyword evidence="2" id="KW-1185">Reference proteome</keyword>
<reference evidence="1 2" key="1">
    <citation type="submission" date="2011-06" db="EMBL/GenBank/DDBJ databases">
        <authorList>
            <person name="Muzny D."/>
            <person name="Qin X."/>
            <person name="Deng J."/>
            <person name="Jiang H."/>
            <person name="Liu Y."/>
            <person name="Qu J."/>
            <person name="Song X.-Z."/>
            <person name="Zhang L."/>
            <person name="Thornton R."/>
            <person name="Coyle M."/>
            <person name="Francisco L."/>
            <person name="Jackson L."/>
            <person name="Javaid M."/>
            <person name="Korchina V."/>
            <person name="Kovar C."/>
            <person name="Mata R."/>
            <person name="Mathew T."/>
            <person name="Ngo R."/>
            <person name="Nguyen L."/>
            <person name="Nguyen N."/>
            <person name="Okwuonu G."/>
            <person name="Ongeri F."/>
            <person name="Pham C."/>
            <person name="Simmons D."/>
            <person name="Wilczek-Boney K."/>
            <person name="Hale W."/>
            <person name="Jakkamsetti A."/>
            <person name="Pham P."/>
            <person name="Ruth R."/>
            <person name="San Lucas F."/>
            <person name="Warren J."/>
            <person name="Zhang J."/>
            <person name="Zhao Z."/>
            <person name="Zhou C."/>
            <person name="Zhu D."/>
            <person name="Lee S."/>
            <person name="Bess C."/>
            <person name="Blankenburg K."/>
            <person name="Forbes L."/>
            <person name="Fu Q."/>
            <person name="Gubbala S."/>
            <person name="Hirani K."/>
            <person name="Jayaseelan J.C."/>
            <person name="Lara F."/>
            <person name="Munidasa M."/>
            <person name="Palculict T."/>
            <person name="Patil S."/>
            <person name="Pu L.-L."/>
            <person name="Saada N."/>
            <person name="Tang L."/>
            <person name="Weissenberger G."/>
            <person name="Zhu Y."/>
            <person name="Hemphill L."/>
            <person name="Shang Y."/>
            <person name="Youmans B."/>
            <person name="Ayvaz T."/>
            <person name="Ross M."/>
            <person name="Santibanez J."/>
            <person name="Aqrawi P."/>
            <person name="Gross S."/>
            <person name="Joshi V."/>
            <person name="Fowler G."/>
            <person name="Nazareth L."/>
            <person name="Reid J."/>
            <person name="Worley K."/>
            <person name="Petrosino J."/>
            <person name="Highlander S."/>
            <person name="Gibbs R."/>
        </authorList>
    </citation>
    <scope>NUCLEOTIDE SEQUENCE [LARGE SCALE GENOMIC DNA]</scope>
    <source>
        <strain evidence="1 2">ATCC 25577</strain>
    </source>
</reference>